<accession>A0ACC0M3L9</accession>
<name>A0ACC0M3L9_RHOML</name>
<gene>
    <name evidence="1" type="ORF">RHMOL_Rhmol10G0183300</name>
</gene>
<sequence>MVRKCDDDQDPPSDIAVVIHDCKVLKKSFSSCDFGFVKRECNRAAHYCTQKALSNGMFGLWTSILSP</sequence>
<keyword evidence="2" id="KW-1185">Reference proteome</keyword>
<evidence type="ECO:0000313" key="1">
    <source>
        <dbReference type="EMBL" id="KAI8535555.1"/>
    </source>
</evidence>
<proteinExistence type="predicted"/>
<reference evidence="1" key="1">
    <citation type="submission" date="2022-02" db="EMBL/GenBank/DDBJ databases">
        <title>Plant Genome Project.</title>
        <authorList>
            <person name="Zhang R.-G."/>
        </authorList>
    </citation>
    <scope>NUCLEOTIDE SEQUENCE</scope>
    <source>
        <strain evidence="1">AT1</strain>
    </source>
</reference>
<evidence type="ECO:0000313" key="2">
    <source>
        <dbReference type="Proteomes" id="UP001062846"/>
    </source>
</evidence>
<dbReference type="EMBL" id="CM046397">
    <property type="protein sequence ID" value="KAI8535555.1"/>
    <property type="molecule type" value="Genomic_DNA"/>
</dbReference>
<comment type="caution">
    <text evidence="1">The sequence shown here is derived from an EMBL/GenBank/DDBJ whole genome shotgun (WGS) entry which is preliminary data.</text>
</comment>
<organism evidence="1 2">
    <name type="scientific">Rhododendron molle</name>
    <name type="common">Chinese azalea</name>
    <name type="synonym">Azalea mollis</name>
    <dbReference type="NCBI Taxonomy" id="49168"/>
    <lineage>
        <taxon>Eukaryota</taxon>
        <taxon>Viridiplantae</taxon>
        <taxon>Streptophyta</taxon>
        <taxon>Embryophyta</taxon>
        <taxon>Tracheophyta</taxon>
        <taxon>Spermatophyta</taxon>
        <taxon>Magnoliopsida</taxon>
        <taxon>eudicotyledons</taxon>
        <taxon>Gunneridae</taxon>
        <taxon>Pentapetalae</taxon>
        <taxon>asterids</taxon>
        <taxon>Ericales</taxon>
        <taxon>Ericaceae</taxon>
        <taxon>Ericoideae</taxon>
        <taxon>Rhodoreae</taxon>
        <taxon>Rhododendron</taxon>
    </lineage>
</organism>
<protein>
    <submittedName>
        <fullName evidence="1">Uncharacterized protein</fullName>
    </submittedName>
</protein>
<dbReference type="Proteomes" id="UP001062846">
    <property type="component" value="Chromosome 10"/>
</dbReference>